<comment type="similarity">
    <text evidence="3 11">Belongs to the annexin family.</text>
</comment>
<dbReference type="SMART" id="SM00335">
    <property type="entry name" value="ANX"/>
    <property type="match status" value="3"/>
</dbReference>
<dbReference type="GO" id="GO:0001786">
    <property type="term" value="F:phosphatidylserine binding"/>
    <property type="evidence" value="ECO:0007669"/>
    <property type="project" value="TreeGrafter"/>
</dbReference>
<reference evidence="12" key="1">
    <citation type="journal article" date="2023" name="Mol. Biol. Evol.">
        <title>Third-Generation Sequencing Reveals the Adaptive Role of the Epigenome in Three Deep-Sea Polychaetes.</title>
        <authorList>
            <person name="Perez M."/>
            <person name="Aroh O."/>
            <person name="Sun Y."/>
            <person name="Lan Y."/>
            <person name="Juniper S.K."/>
            <person name="Young C.R."/>
            <person name="Angers B."/>
            <person name="Qian P.Y."/>
        </authorList>
    </citation>
    <scope>NUCLEOTIDE SEQUENCE</scope>
    <source>
        <strain evidence="12">R07B-5</strain>
    </source>
</reference>
<dbReference type="Gene3D" id="1.10.220.10">
    <property type="entry name" value="Annexin"/>
    <property type="match status" value="3"/>
</dbReference>
<dbReference type="PRINTS" id="PR00196">
    <property type="entry name" value="ANNEXIN"/>
</dbReference>
<evidence type="ECO:0000256" key="1">
    <source>
        <dbReference type="ARBA" id="ARBA00004340"/>
    </source>
</evidence>
<dbReference type="AlphaFoldDB" id="A0AAD9KJN5"/>
<keyword evidence="6 11" id="KW-0041">Annexin</keyword>
<dbReference type="FunFam" id="1.10.220.10:FF:000002">
    <property type="entry name" value="Annexin"/>
    <property type="match status" value="1"/>
</dbReference>
<proteinExistence type="inferred from homology"/>
<dbReference type="PANTHER" id="PTHR10502">
    <property type="entry name" value="ANNEXIN"/>
    <property type="match status" value="1"/>
</dbReference>
<dbReference type="GO" id="GO:0005737">
    <property type="term" value="C:cytoplasm"/>
    <property type="evidence" value="ECO:0007669"/>
    <property type="project" value="TreeGrafter"/>
</dbReference>
<comment type="domain">
    <text evidence="11">A pair of annexin repeats may form one binding site for calcium and phospholipid.</text>
</comment>
<keyword evidence="13" id="KW-1185">Reference proteome</keyword>
<dbReference type="PANTHER" id="PTHR10502:SF233">
    <property type="entry name" value="ANNEXIN B9"/>
    <property type="match status" value="1"/>
</dbReference>
<dbReference type="InterPro" id="IPR001464">
    <property type="entry name" value="Annexin"/>
</dbReference>
<comment type="subcellular location">
    <subcellularLocation>
        <location evidence="1">Host cell</location>
    </subcellularLocation>
    <subcellularLocation>
        <location evidence="2">Secreted</location>
        <location evidence="2">Extracellular exosome</location>
    </subcellularLocation>
    <subcellularLocation>
        <location evidence="9">Tegument</location>
    </subcellularLocation>
</comment>
<evidence type="ECO:0000256" key="2">
    <source>
        <dbReference type="ARBA" id="ARBA00004550"/>
    </source>
</evidence>
<sequence length="265" mass="29670">MLKSEMGGYLKEAVVALTMTPADYDARSIHKAISGAGTKESWLIEIFCTRSNAEIKAIAASYLSRYKTNLEESIESDTSGHFKRFLVSAIQGNRAELTPTQTEQVLQNGPACMVDRALAAEEAAELYSAGELQFGTDESVFLKVMATRNVYQLRATFEEYQKMAGCHIMEAISKEMSGDIQETFKTLVMTTLDIPTYFAYKLFDAMRGFGTKDTTLIRIVISRSEIDLANIKEAYKREFSKELSDAIKSETSGEYKRLLVAIVRY</sequence>
<dbReference type="EMBL" id="JAODUO010000944">
    <property type="protein sequence ID" value="KAK2172621.1"/>
    <property type="molecule type" value="Genomic_DNA"/>
</dbReference>
<keyword evidence="4 11" id="KW-0677">Repeat</keyword>
<evidence type="ECO:0000256" key="9">
    <source>
        <dbReference type="ARBA" id="ARBA00060393"/>
    </source>
</evidence>
<gene>
    <name evidence="12" type="ORF">NP493_945g00004</name>
</gene>
<dbReference type="SUPFAM" id="SSF47874">
    <property type="entry name" value="Annexin"/>
    <property type="match status" value="1"/>
</dbReference>
<evidence type="ECO:0000256" key="10">
    <source>
        <dbReference type="ARBA" id="ARBA00077076"/>
    </source>
</evidence>
<evidence type="ECO:0000256" key="7">
    <source>
        <dbReference type="ARBA" id="ARBA00023302"/>
    </source>
</evidence>
<name>A0AAD9KJN5_RIDPI</name>
<dbReference type="PROSITE" id="PS00223">
    <property type="entry name" value="ANNEXIN_1"/>
    <property type="match status" value="1"/>
</dbReference>
<dbReference type="FunFam" id="1.10.220.10:FF:000001">
    <property type="entry name" value="Annexin"/>
    <property type="match status" value="1"/>
</dbReference>
<evidence type="ECO:0000256" key="11">
    <source>
        <dbReference type="RuleBase" id="RU003540"/>
    </source>
</evidence>
<dbReference type="GO" id="GO:0032509">
    <property type="term" value="P:endosome transport via multivesicular body sorting pathway"/>
    <property type="evidence" value="ECO:0007669"/>
    <property type="project" value="TreeGrafter"/>
</dbReference>
<dbReference type="GO" id="GO:0005886">
    <property type="term" value="C:plasma membrane"/>
    <property type="evidence" value="ECO:0007669"/>
    <property type="project" value="TreeGrafter"/>
</dbReference>
<accession>A0AAD9KJN5</accession>
<evidence type="ECO:0000256" key="5">
    <source>
        <dbReference type="ARBA" id="ARBA00022837"/>
    </source>
</evidence>
<evidence type="ECO:0000313" key="12">
    <source>
        <dbReference type="EMBL" id="KAK2172621.1"/>
    </source>
</evidence>
<dbReference type="Proteomes" id="UP001209878">
    <property type="component" value="Unassembled WGS sequence"/>
</dbReference>
<evidence type="ECO:0000256" key="3">
    <source>
        <dbReference type="ARBA" id="ARBA00007831"/>
    </source>
</evidence>
<dbReference type="GO" id="GO:0005634">
    <property type="term" value="C:nucleus"/>
    <property type="evidence" value="ECO:0007669"/>
    <property type="project" value="TreeGrafter"/>
</dbReference>
<evidence type="ECO:0000256" key="8">
    <source>
        <dbReference type="ARBA" id="ARBA00059330"/>
    </source>
</evidence>
<dbReference type="PROSITE" id="PS51897">
    <property type="entry name" value="ANNEXIN_2"/>
    <property type="match status" value="3"/>
</dbReference>
<organism evidence="12 13">
    <name type="scientific">Ridgeia piscesae</name>
    <name type="common">Tubeworm</name>
    <dbReference type="NCBI Taxonomy" id="27915"/>
    <lineage>
        <taxon>Eukaryota</taxon>
        <taxon>Metazoa</taxon>
        <taxon>Spiralia</taxon>
        <taxon>Lophotrochozoa</taxon>
        <taxon>Annelida</taxon>
        <taxon>Polychaeta</taxon>
        <taxon>Sedentaria</taxon>
        <taxon>Canalipalpata</taxon>
        <taxon>Sabellida</taxon>
        <taxon>Siboglinidae</taxon>
        <taxon>Ridgeia</taxon>
    </lineage>
</organism>
<dbReference type="GO" id="GO:0005509">
    <property type="term" value="F:calcium ion binding"/>
    <property type="evidence" value="ECO:0007669"/>
    <property type="project" value="InterPro"/>
</dbReference>
<dbReference type="InterPro" id="IPR018252">
    <property type="entry name" value="Annexin_repeat_CS"/>
</dbReference>
<dbReference type="InterPro" id="IPR018502">
    <property type="entry name" value="Annexin_repeat"/>
</dbReference>
<comment type="caution">
    <text evidence="12">The sequence shown here is derived from an EMBL/GenBank/DDBJ whole genome shotgun (WGS) entry which is preliminary data.</text>
</comment>
<evidence type="ECO:0000256" key="4">
    <source>
        <dbReference type="ARBA" id="ARBA00022737"/>
    </source>
</evidence>
<dbReference type="FunFam" id="1.10.220.10:FF:000003">
    <property type="entry name" value="Annexin"/>
    <property type="match status" value="1"/>
</dbReference>
<dbReference type="GO" id="GO:0012506">
    <property type="term" value="C:vesicle membrane"/>
    <property type="evidence" value="ECO:0007669"/>
    <property type="project" value="TreeGrafter"/>
</dbReference>
<dbReference type="Pfam" id="PF00191">
    <property type="entry name" value="Annexin"/>
    <property type="match status" value="3"/>
</dbReference>
<dbReference type="GO" id="GO:0043657">
    <property type="term" value="C:host cell"/>
    <property type="evidence" value="ECO:0007669"/>
    <property type="project" value="UniProtKB-SubCell"/>
</dbReference>
<dbReference type="GO" id="GO:0005576">
    <property type="term" value="C:extracellular region"/>
    <property type="evidence" value="ECO:0007669"/>
    <property type="project" value="UniProtKB-SubCell"/>
</dbReference>
<keyword evidence="7 11" id="KW-0111">Calcium/phospholipid-binding</keyword>
<dbReference type="InterPro" id="IPR037104">
    <property type="entry name" value="Annexin_sf"/>
</dbReference>
<evidence type="ECO:0000313" key="13">
    <source>
        <dbReference type="Proteomes" id="UP001209878"/>
    </source>
</evidence>
<protein>
    <recommendedName>
        <fullName evidence="10 11">Annexin</fullName>
    </recommendedName>
</protein>
<evidence type="ECO:0000256" key="6">
    <source>
        <dbReference type="ARBA" id="ARBA00023216"/>
    </source>
</evidence>
<dbReference type="GO" id="GO:0005544">
    <property type="term" value="F:calcium-dependent phospholipid binding"/>
    <property type="evidence" value="ECO:0007669"/>
    <property type="project" value="UniProtKB-KW"/>
</dbReference>
<keyword evidence="5 11" id="KW-0106">Calcium</keyword>
<comment type="function">
    <text evidence="8">Involved in reproduction of the worm. Involved in host-parasite interaction. Delivered into the host cell by means of parasite exosomes. Binds to acidic phospholipid membranes in a calcium-dependent manner in vitro. Causes aggregation of liposomes in the presence of calcium, but not in its absence. Likely to promote membrane fusion. May provide structural integrity within the tegument.</text>
</comment>